<dbReference type="SMART" id="SM00382">
    <property type="entry name" value="AAA"/>
    <property type="match status" value="1"/>
</dbReference>
<comment type="caution">
    <text evidence="3">The sequence shown here is derived from an EMBL/GenBank/DDBJ whole genome shotgun (WGS) entry which is preliminary data.</text>
</comment>
<dbReference type="GO" id="GO:0016887">
    <property type="term" value="F:ATP hydrolysis activity"/>
    <property type="evidence" value="ECO:0007669"/>
    <property type="project" value="InterPro"/>
</dbReference>
<organism evidence="3 4">
    <name type="scientific">Thiorhodococcus drewsii AZ1</name>
    <dbReference type="NCBI Taxonomy" id="765913"/>
    <lineage>
        <taxon>Bacteria</taxon>
        <taxon>Pseudomonadati</taxon>
        <taxon>Pseudomonadota</taxon>
        <taxon>Gammaproteobacteria</taxon>
        <taxon>Chromatiales</taxon>
        <taxon>Chromatiaceae</taxon>
        <taxon>Thiorhodococcus</taxon>
    </lineage>
</organism>
<dbReference type="Pfam" id="PF13401">
    <property type="entry name" value="AAA_22"/>
    <property type="match status" value="1"/>
</dbReference>
<gene>
    <name evidence="3" type="ORF">ThidrDRAFT_3732</name>
</gene>
<dbReference type="RefSeq" id="WP_007042445.1">
    <property type="nucleotide sequence ID" value="NZ_AFWT01000036.1"/>
</dbReference>
<proteinExistence type="predicted"/>
<feature type="domain" description="AAA+ ATPase" evidence="2">
    <location>
        <begin position="42"/>
        <end position="184"/>
    </location>
</feature>
<name>G2E619_9GAMM</name>
<dbReference type="eggNOG" id="COG3267">
    <property type="taxonomic scope" value="Bacteria"/>
</dbReference>
<dbReference type="InterPro" id="IPR052026">
    <property type="entry name" value="ExeA_AAA_ATPase_DNA-bind"/>
</dbReference>
<dbReference type="SUPFAM" id="SSF52540">
    <property type="entry name" value="P-loop containing nucleoside triphosphate hydrolases"/>
    <property type="match status" value="1"/>
</dbReference>
<protein>
    <submittedName>
        <fullName evidence="3">AAA ATPase</fullName>
    </submittedName>
</protein>
<evidence type="ECO:0000313" key="4">
    <source>
        <dbReference type="Proteomes" id="UP000004200"/>
    </source>
</evidence>
<feature type="region of interest" description="Disordered" evidence="1">
    <location>
        <begin position="296"/>
        <end position="427"/>
    </location>
</feature>
<dbReference type="InterPro" id="IPR003593">
    <property type="entry name" value="AAA+_ATPase"/>
</dbReference>
<dbReference type="PANTHER" id="PTHR35894:SF1">
    <property type="entry name" value="PHOSPHORIBULOKINASE _ URIDINE KINASE FAMILY"/>
    <property type="match status" value="1"/>
</dbReference>
<reference evidence="3 4" key="1">
    <citation type="submission" date="2011-06" db="EMBL/GenBank/DDBJ databases">
        <title>The draft genome of Thiorhodococcus drewsii AZ1.</title>
        <authorList>
            <consortium name="US DOE Joint Genome Institute (JGI-PGF)"/>
            <person name="Lucas S."/>
            <person name="Han J."/>
            <person name="Lapidus A."/>
            <person name="Cheng J.-F."/>
            <person name="Goodwin L."/>
            <person name="Pitluck S."/>
            <person name="Peters L."/>
            <person name="Land M.L."/>
            <person name="Hauser L."/>
            <person name="Vogl K."/>
            <person name="Liu Z."/>
            <person name="Imhoff J."/>
            <person name="Thiel V."/>
            <person name="Frigaard N.-U."/>
            <person name="Bryant D.A."/>
            <person name="Woyke T.J."/>
        </authorList>
    </citation>
    <scope>NUCLEOTIDE SEQUENCE [LARGE SCALE GENOMIC DNA]</scope>
    <source>
        <strain evidence="3 4">AZ1</strain>
    </source>
</reference>
<dbReference type="EMBL" id="AFWT01000036">
    <property type="protein sequence ID" value="EGV28504.1"/>
    <property type="molecule type" value="Genomic_DNA"/>
</dbReference>
<dbReference type="AlphaFoldDB" id="G2E619"/>
<evidence type="ECO:0000256" key="1">
    <source>
        <dbReference type="SAM" id="MobiDB-lite"/>
    </source>
</evidence>
<dbReference type="PANTHER" id="PTHR35894">
    <property type="entry name" value="GENERAL SECRETION PATHWAY PROTEIN A-RELATED"/>
    <property type="match status" value="1"/>
</dbReference>
<dbReference type="Proteomes" id="UP000004200">
    <property type="component" value="Unassembled WGS sequence"/>
</dbReference>
<dbReference type="InterPro" id="IPR027417">
    <property type="entry name" value="P-loop_NTPase"/>
</dbReference>
<feature type="compositionally biased region" description="Low complexity" evidence="1">
    <location>
        <begin position="411"/>
        <end position="425"/>
    </location>
</feature>
<dbReference type="Gene3D" id="3.40.50.300">
    <property type="entry name" value="P-loop containing nucleotide triphosphate hydrolases"/>
    <property type="match status" value="1"/>
</dbReference>
<sequence length="519" mass="54275">MIKSFYGLRADPFPLSPDHSESFPHDHFVKARDYIDYALVRGDGIVMITGKPGTGKTTLVNDLRSRIDRTKLKAIVLVSTQLEAEDLLRMVAYNLGVTANAPSKALVLQEIMRCLEGLSDAGQRAILVIDEAQDLAVSALEELRLLTNLEHAGRPLLQILLLGQEQLRERIRRPEMEQVHQRIVAAWHLEPLFPSETMRYVAHRLLGAGWTGQPSFAPGVLGVVYAYSGGIPRLINLMCSRLLLRGIVTGEPEVRLEDAELVMAELRDEALTLPDWSNDARLRDISAALLSDPLSGLAASDLPSSEPGDLRLTPTSAASAPEPLGMAAAGVSSHASPGPSADKPDVGAPREPVAARVQRSESDGSDPSADANASTGGPKEAGRAAQPSAASTQRAASVDMAAPPPVPPPLVQLADATPADPAPGASEKHPWRVRLAGLSALVLSLVLLAAGLYVADPGLWRLLGSRLGIGPSSAVSLEARAALPTAAAPVPGAPGVVVGAAGGGGVGGAHAGRRPEAAE</sequence>
<dbReference type="CDD" id="cd00009">
    <property type="entry name" value="AAA"/>
    <property type="match status" value="1"/>
</dbReference>
<evidence type="ECO:0000259" key="2">
    <source>
        <dbReference type="SMART" id="SM00382"/>
    </source>
</evidence>
<dbReference type="InterPro" id="IPR049945">
    <property type="entry name" value="AAA_22"/>
</dbReference>
<dbReference type="STRING" id="765913.ThidrDRAFT_3732"/>
<dbReference type="OrthoDB" id="9780149at2"/>
<evidence type="ECO:0000313" key="3">
    <source>
        <dbReference type="EMBL" id="EGV28504.1"/>
    </source>
</evidence>
<accession>G2E619</accession>
<keyword evidence="4" id="KW-1185">Reference proteome</keyword>